<comment type="similarity">
    <text evidence="4">Belongs to the methyltransferase superfamily. LaeA methyltransferase family.</text>
</comment>
<keyword evidence="3" id="KW-0949">S-adenosyl-L-methionine</keyword>
<dbReference type="Pfam" id="PF13489">
    <property type="entry name" value="Methyltransf_23"/>
    <property type="match status" value="1"/>
</dbReference>
<dbReference type="AlphaFoldDB" id="A0AA40F4B2"/>
<dbReference type="GO" id="GO:0008168">
    <property type="term" value="F:methyltransferase activity"/>
    <property type="evidence" value="ECO:0007669"/>
    <property type="project" value="UniProtKB-KW"/>
</dbReference>
<evidence type="ECO:0000256" key="1">
    <source>
        <dbReference type="ARBA" id="ARBA00022603"/>
    </source>
</evidence>
<reference evidence="5" key="1">
    <citation type="submission" date="2023-06" db="EMBL/GenBank/DDBJ databases">
        <title>Genome-scale phylogeny and comparative genomics of the fungal order Sordariales.</title>
        <authorList>
            <consortium name="Lawrence Berkeley National Laboratory"/>
            <person name="Hensen N."/>
            <person name="Bonometti L."/>
            <person name="Westerberg I."/>
            <person name="Brannstrom I.O."/>
            <person name="Guillou S."/>
            <person name="Cros-Aarteil S."/>
            <person name="Calhoun S."/>
            <person name="Haridas S."/>
            <person name="Kuo A."/>
            <person name="Mondo S."/>
            <person name="Pangilinan J."/>
            <person name="Riley R."/>
            <person name="LaButti K."/>
            <person name="Andreopoulos B."/>
            <person name="Lipzen A."/>
            <person name="Chen C."/>
            <person name="Yanf M."/>
            <person name="Daum C."/>
            <person name="Ng V."/>
            <person name="Clum A."/>
            <person name="Steindorff A."/>
            <person name="Ohm R."/>
            <person name="Martin F."/>
            <person name="Silar P."/>
            <person name="Natvig D."/>
            <person name="Lalanne C."/>
            <person name="Gautier V."/>
            <person name="Ament-velasquez S.L."/>
            <person name="Kruys A."/>
            <person name="Hutchinson M.I."/>
            <person name="Powell A.J."/>
            <person name="Barry K."/>
            <person name="Miller A.N."/>
            <person name="Grigoriev I.V."/>
            <person name="Debuchy R."/>
            <person name="Gladieux P."/>
            <person name="Thoren M.H."/>
            <person name="Johannesson H."/>
        </authorList>
    </citation>
    <scope>NUCLEOTIDE SEQUENCE</scope>
    <source>
        <strain evidence="5">SMH3187-1</strain>
    </source>
</reference>
<evidence type="ECO:0000313" key="6">
    <source>
        <dbReference type="Proteomes" id="UP001172155"/>
    </source>
</evidence>
<keyword evidence="6" id="KW-1185">Reference proteome</keyword>
<accession>A0AA40F4B2</accession>
<dbReference type="GO" id="GO:0032259">
    <property type="term" value="P:methylation"/>
    <property type="evidence" value="ECO:0007669"/>
    <property type="project" value="UniProtKB-KW"/>
</dbReference>
<protein>
    <submittedName>
        <fullName evidence="5">S-adenosyl-L-methionine-dependent methyltransferase</fullName>
    </submittedName>
</protein>
<dbReference type="PANTHER" id="PTHR43591:SF10">
    <property type="entry name" value="ABC TRANSMEMBRANE TYPE-1 DOMAIN-CONTAINING PROTEIN-RELATED"/>
    <property type="match status" value="1"/>
</dbReference>
<comment type="caution">
    <text evidence="5">The sequence shown here is derived from an EMBL/GenBank/DDBJ whole genome shotgun (WGS) entry which is preliminary data.</text>
</comment>
<dbReference type="SUPFAM" id="SSF53335">
    <property type="entry name" value="S-adenosyl-L-methionine-dependent methyltransferases"/>
    <property type="match status" value="1"/>
</dbReference>
<sequence>MTSPTADIVIDPSFGVDDADSSCGDNLSPSTASLSSTIFQYRKLHGRTYHNFDGGEREYWAPNDAKQNEQLDINHHILSLALEDKLFLAPLTNPQEVLDIGTGTGIWAMDFADAFPGASVTGTDLSPIQPSWTPPNCKFELDDATKPWPYSDNSLDYVHVRYMIGCFADWPALYREAYRVLKPGGWLEHMECSSGVFSDDGTVPAEGGPFAEWRAVFHEAGKKMNQSFELLDDDQYIKWMEEAGFKGVQSRNTKVPVGEWPRDKRLKEIGYCNQLQLLSGLDGFGTYVLTNVLGWELAEAEALLARVKGALRNKSHHGYCVWGTAWVQKPLE</sequence>
<proteinExistence type="inferred from homology"/>
<organism evidence="5 6">
    <name type="scientific">Schizothecium vesticola</name>
    <dbReference type="NCBI Taxonomy" id="314040"/>
    <lineage>
        <taxon>Eukaryota</taxon>
        <taxon>Fungi</taxon>
        <taxon>Dikarya</taxon>
        <taxon>Ascomycota</taxon>
        <taxon>Pezizomycotina</taxon>
        <taxon>Sordariomycetes</taxon>
        <taxon>Sordariomycetidae</taxon>
        <taxon>Sordariales</taxon>
        <taxon>Schizotheciaceae</taxon>
        <taxon>Schizothecium</taxon>
    </lineage>
</organism>
<dbReference type="CDD" id="cd02440">
    <property type="entry name" value="AdoMet_MTases"/>
    <property type="match status" value="1"/>
</dbReference>
<dbReference type="PANTHER" id="PTHR43591">
    <property type="entry name" value="METHYLTRANSFERASE"/>
    <property type="match status" value="1"/>
</dbReference>
<name>A0AA40F4B2_9PEZI</name>
<dbReference type="InterPro" id="IPR029063">
    <property type="entry name" value="SAM-dependent_MTases_sf"/>
</dbReference>
<evidence type="ECO:0000256" key="4">
    <source>
        <dbReference type="ARBA" id="ARBA00038158"/>
    </source>
</evidence>
<dbReference type="PROSITE" id="PS01184">
    <property type="entry name" value="UBIE_2"/>
    <property type="match status" value="1"/>
</dbReference>
<dbReference type="InterPro" id="IPR023576">
    <property type="entry name" value="UbiE/COQ5_MeTrFase_CS"/>
</dbReference>
<dbReference type="EMBL" id="JAUKUD010000002">
    <property type="protein sequence ID" value="KAK0750830.1"/>
    <property type="molecule type" value="Genomic_DNA"/>
</dbReference>
<keyword evidence="2" id="KW-0808">Transferase</keyword>
<gene>
    <name evidence="5" type="ORF">B0T18DRAFT_478020</name>
</gene>
<dbReference type="Gene3D" id="3.40.50.150">
    <property type="entry name" value="Vaccinia Virus protein VP39"/>
    <property type="match status" value="1"/>
</dbReference>
<evidence type="ECO:0000256" key="3">
    <source>
        <dbReference type="ARBA" id="ARBA00022691"/>
    </source>
</evidence>
<evidence type="ECO:0000313" key="5">
    <source>
        <dbReference type="EMBL" id="KAK0750830.1"/>
    </source>
</evidence>
<keyword evidence="1 5" id="KW-0489">Methyltransferase</keyword>
<evidence type="ECO:0000256" key="2">
    <source>
        <dbReference type="ARBA" id="ARBA00022679"/>
    </source>
</evidence>
<dbReference type="Proteomes" id="UP001172155">
    <property type="component" value="Unassembled WGS sequence"/>
</dbReference>